<keyword evidence="2" id="KW-1185">Reference proteome</keyword>
<evidence type="ECO:0000313" key="2">
    <source>
        <dbReference type="Proteomes" id="UP000831963"/>
    </source>
</evidence>
<accession>A0ABY4IT06</accession>
<dbReference type="Proteomes" id="UP000831963">
    <property type="component" value="Chromosome"/>
</dbReference>
<evidence type="ECO:0008006" key="3">
    <source>
        <dbReference type="Google" id="ProtNLM"/>
    </source>
</evidence>
<sequence length="187" mass="19956">MVDLRSRTHGPGATKGVNLVVLAYDDRFIVGDDADGAVHHLDARVHPGDRRAPGETELALVPSKEEPSDAEYENSARYTVAQLAAIAEAAGENTASLLDARGAVVGRAYGVKADLLINDGDVVVNTKTLEPTELSVSADERGLDIRTQIEMSTAAARSAREIAKIRKNQVKPEFTAYTKEEALSSEG</sequence>
<organism evidence="1 2">
    <name type="scientific">Microbacterium galbinum</name>
    <dbReference type="NCBI Taxonomy" id="2851646"/>
    <lineage>
        <taxon>Bacteria</taxon>
        <taxon>Bacillati</taxon>
        <taxon>Actinomycetota</taxon>
        <taxon>Actinomycetes</taxon>
        <taxon>Micrococcales</taxon>
        <taxon>Microbacteriaceae</taxon>
        <taxon>Microbacterium</taxon>
    </lineage>
</organism>
<reference evidence="1 2" key="1">
    <citation type="submission" date="2021-06" db="EMBL/GenBank/DDBJ databases">
        <title>Genome-based taxonomic framework of Microbacterium strains isolated from marine environment, the description of four new species and reclassification of four preexisting species.</title>
        <authorList>
            <person name="Lee S.D."/>
            <person name="Kim S.-M."/>
            <person name="Byeon Y.-S."/>
            <person name="Yang H.L."/>
            <person name="Kim I.S."/>
        </authorList>
    </citation>
    <scope>NUCLEOTIDE SEQUENCE [LARGE SCALE GENOMIC DNA]</scope>
    <source>
        <strain evidence="1 2">SSW1-36</strain>
    </source>
</reference>
<evidence type="ECO:0000313" key="1">
    <source>
        <dbReference type="EMBL" id="UPL15779.1"/>
    </source>
</evidence>
<protein>
    <recommendedName>
        <fullName evidence="3">DUF2382 domain-containing protein</fullName>
    </recommendedName>
</protein>
<gene>
    <name evidence="1" type="ORF">KV396_15415</name>
</gene>
<name>A0ABY4IT06_9MICO</name>
<dbReference type="RefSeq" id="WP_247632108.1">
    <property type="nucleotide sequence ID" value="NZ_CP078077.1"/>
</dbReference>
<proteinExistence type="predicted"/>
<dbReference type="EMBL" id="CP078077">
    <property type="protein sequence ID" value="UPL15779.1"/>
    <property type="molecule type" value="Genomic_DNA"/>
</dbReference>